<organism evidence="1 2">
    <name type="scientific">Mucor lusitanicus CBS 277.49</name>
    <dbReference type="NCBI Taxonomy" id="747725"/>
    <lineage>
        <taxon>Eukaryota</taxon>
        <taxon>Fungi</taxon>
        <taxon>Fungi incertae sedis</taxon>
        <taxon>Mucoromycota</taxon>
        <taxon>Mucoromycotina</taxon>
        <taxon>Mucoromycetes</taxon>
        <taxon>Mucorales</taxon>
        <taxon>Mucorineae</taxon>
        <taxon>Mucoraceae</taxon>
        <taxon>Mucor</taxon>
    </lineage>
</organism>
<gene>
    <name evidence="1" type="ORF">MUCCIDRAFT_107959</name>
</gene>
<dbReference type="InterPro" id="IPR044925">
    <property type="entry name" value="His-Me_finger_sf"/>
</dbReference>
<accession>A0A162RCN9</accession>
<dbReference type="Proteomes" id="UP000077051">
    <property type="component" value="Unassembled WGS sequence"/>
</dbReference>
<comment type="caution">
    <text evidence="1">The sequence shown here is derived from an EMBL/GenBank/DDBJ whole genome shotgun (WGS) entry which is preliminary data.</text>
</comment>
<keyword evidence="2" id="KW-1185">Reference proteome</keyword>
<name>A0A162RCN9_MUCCL</name>
<dbReference type="SUPFAM" id="SSF54060">
    <property type="entry name" value="His-Me finger endonucleases"/>
    <property type="match status" value="1"/>
</dbReference>
<evidence type="ECO:0000313" key="1">
    <source>
        <dbReference type="EMBL" id="OAD04139.1"/>
    </source>
</evidence>
<protein>
    <submittedName>
        <fullName evidence="1">Uncharacterized protein</fullName>
    </submittedName>
</protein>
<dbReference type="VEuPathDB" id="FungiDB:MUCCIDRAFT_107959"/>
<reference evidence="1 2" key="1">
    <citation type="submission" date="2015-06" db="EMBL/GenBank/DDBJ databases">
        <title>Expansion of signal transduction pathways in fungi by whole-genome duplication.</title>
        <authorList>
            <consortium name="DOE Joint Genome Institute"/>
            <person name="Corrochano L.M."/>
            <person name="Kuo A."/>
            <person name="Marcet-Houben M."/>
            <person name="Polaino S."/>
            <person name="Salamov A."/>
            <person name="Villalobos J.M."/>
            <person name="Alvarez M.I."/>
            <person name="Avalos J."/>
            <person name="Benito E.P."/>
            <person name="Benoit I."/>
            <person name="Burger G."/>
            <person name="Camino L.P."/>
            <person name="Canovas D."/>
            <person name="Cerda-Olmedo E."/>
            <person name="Cheng J.-F."/>
            <person name="Dominguez A."/>
            <person name="Elias M."/>
            <person name="Eslava A.P."/>
            <person name="Glaser F."/>
            <person name="Grimwood J."/>
            <person name="Gutierrez G."/>
            <person name="Heitman J."/>
            <person name="Henrissat B."/>
            <person name="Iturriaga E.A."/>
            <person name="Lang B.F."/>
            <person name="Lavin J.L."/>
            <person name="Lee S."/>
            <person name="Li W."/>
            <person name="Lindquist E."/>
            <person name="Lopez-Garcia S."/>
            <person name="Luque E.M."/>
            <person name="Marcos A.T."/>
            <person name="Martin J."/>
            <person name="Mccluskey K."/>
            <person name="Medina H.R."/>
            <person name="Miralles-Duran A."/>
            <person name="Miyazaki A."/>
            <person name="Munoz-Torres E."/>
            <person name="Oguiza J.A."/>
            <person name="Ohm R."/>
            <person name="Olmedo M."/>
            <person name="Orejas M."/>
            <person name="Ortiz-Castellanos L."/>
            <person name="Pisabarro A.G."/>
            <person name="Rodriguez-Romero J."/>
            <person name="Ruiz-Herrera J."/>
            <person name="Ruiz-Vazquez R."/>
            <person name="Sanz C."/>
            <person name="Schackwitz W."/>
            <person name="Schmutz J."/>
            <person name="Shahriari M."/>
            <person name="Shelest E."/>
            <person name="Silva-Franco F."/>
            <person name="Soanes D."/>
            <person name="Syed K."/>
            <person name="Tagua V.G."/>
            <person name="Talbot N.J."/>
            <person name="Thon M."/>
            <person name="De Vries R.P."/>
            <person name="Wiebenga A."/>
            <person name="Yadav J.S."/>
            <person name="Braun E.L."/>
            <person name="Baker S."/>
            <person name="Garre V."/>
            <person name="Horwitz B."/>
            <person name="Torres-Martinez S."/>
            <person name="Idnurm A."/>
            <person name="Herrera-Estrella A."/>
            <person name="Gabaldon T."/>
            <person name="Grigoriev I.V."/>
        </authorList>
    </citation>
    <scope>NUCLEOTIDE SEQUENCE [LARGE SCALE GENOMIC DNA]</scope>
    <source>
        <strain evidence="1 2">CBS 277.49</strain>
    </source>
</reference>
<dbReference type="AlphaFoldDB" id="A0A162RCN9"/>
<dbReference type="EMBL" id="AMYB01000003">
    <property type="protein sequence ID" value="OAD04139.1"/>
    <property type="molecule type" value="Genomic_DNA"/>
</dbReference>
<proteinExistence type="predicted"/>
<sequence>MPRWLSLASKGYTKGKHIVEHQKKCWYKVHEKDPDKQSTVPGFNINDKKGDIQGTTGFLRNTSLSSNGYPVVRLSPETKTQPVHLELDAIENGVMDHIDSNPQLNHIRNLRPVTTQQNQVYACGISVVVLDKSTEASTSYDSINNCAGTFGEIYPNLKHELHLAEKTVDKDSHILFHRDPRRIMTFDKFYLDQLFHLLFSAFCDKSKIPMKLHAAMSFAVPAFIDVWTTVTQYAQHCMDEEHLKELTDDDFIQGDVEHGSSWAPRKAFDAKWANKRTLFYGLGVSLHGDEKNEIREYIEASKGKIGDYAM</sequence>
<evidence type="ECO:0000313" key="2">
    <source>
        <dbReference type="Proteomes" id="UP000077051"/>
    </source>
</evidence>